<name>A0A149U2B8_9PROT</name>
<dbReference type="Proteomes" id="UP000075411">
    <property type="component" value="Unassembled WGS sequence"/>
</dbReference>
<protein>
    <submittedName>
        <fullName evidence="1">Uncharacterized protein</fullName>
    </submittedName>
</protein>
<sequence>MTPPATHTPTELMTLFVAARSAALALRLWIIERYGLTAIQLDVAMATTLPQLDAIARFDRYYGYNITPAPVTLREPIRTYTHALRCGRQPRSHAEIPQALLRAHRRIVRLVEGPSRRRHHD</sequence>
<reference evidence="1 2" key="1">
    <citation type="submission" date="2015-06" db="EMBL/GenBank/DDBJ databases">
        <title>Improved classification and identification of acetic acid bacteria using matrix-assisted laser desorption/ionization time-of-flight mass spectrometry; Gluconobacter nephelii and Gluconobacter uchimurae are later heterotypic synonyms of Gluconobacter japonicus and Gluconobacter oxydans, respectively.</title>
        <authorList>
            <person name="Li L."/>
            <person name="Cleenwerck I."/>
            <person name="De Vuyst L."/>
            <person name="Vandamme P."/>
        </authorList>
    </citation>
    <scope>NUCLEOTIDE SEQUENCE [LARGE SCALE GENOMIC DNA]</scope>
    <source>
        <strain evidence="1 2">LMG 1663</strain>
    </source>
</reference>
<dbReference type="PATRIC" id="fig|104102.12.peg.3341"/>
<dbReference type="EMBL" id="LHZT01000104">
    <property type="protein sequence ID" value="KXV59520.1"/>
    <property type="molecule type" value="Genomic_DNA"/>
</dbReference>
<organism evidence="1 2">
    <name type="scientific">Acetobacter tropicalis</name>
    <dbReference type="NCBI Taxonomy" id="104102"/>
    <lineage>
        <taxon>Bacteria</taxon>
        <taxon>Pseudomonadati</taxon>
        <taxon>Pseudomonadota</taxon>
        <taxon>Alphaproteobacteria</taxon>
        <taxon>Acetobacterales</taxon>
        <taxon>Acetobacteraceae</taxon>
        <taxon>Acetobacter</taxon>
    </lineage>
</organism>
<dbReference type="AlphaFoldDB" id="A0A149U2B8"/>
<accession>A0A149U2B8</accession>
<proteinExistence type="predicted"/>
<gene>
    <name evidence="1" type="ORF">AD947_03920</name>
</gene>
<evidence type="ECO:0000313" key="2">
    <source>
        <dbReference type="Proteomes" id="UP000075411"/>
    </source>
</evidence>
<comment type="caution">
    <text evidence="1">The sequence shown here is derived from an EMBL/GenBank/DDBJ whole genome shotgun (WGS) entry which is preliminary data.</text>
</comment>
<evidence type="ECO:0000313" key="1">
    <source>
        <dbReference type="EMBL" id="KXV59520.1"/>
    </source>
</evidence>